<protein>
    <recommendedName>
        <fullName evidence="3">Membrane transport protein MMPL domain-containing protein</fullName>
    </recommendedName>
</protein>
<keyword evidence="2" id="KW-1185">Reference proteome</keyword>
<reference evidence="1 2" key="1">
    <citation type="journal article" date="2016" name="Environ. Microbiol.">
        <title>New Methyloceanibacter diversity from North Sea sediments includes methanotroph containing solely the soluble methane monooxygenase.</title>
        <authorList>
            <person name="Vekeman B."/>
            <person name="Kerckhof F.M."/>
            <person name="Cremers G."/>
            <person name="de Vos P."/>
            <person name="Vandamme P."/>
            <person name="Boon N."/>
            <person name="Op den Camp H.J."/>
            <person name="Heylen K."/>
        </authorList>
    </citation>
    <scope>NUCLEOTIDE SEQUENCE [LARGE SCALE GENOMIC DNA]</scope>
    <source>
        <strain evidence="1 2">R-67176</strain>
    </source>
</reference>
<comment type="caution">
    <text evidence="1">The sequence shown here is derived from an EMBL/GenBank/DDBJ whole genome shotgun (WGS) entry which is preliminary data.</text>
</comment>
<dbReference type="STRING" id="1774970.AUC70_14755"/>
<evidence type="ECO:0008006" key="3">
    <source>
        <dbReference type="Google" id="ProtNLM"/>
    </source>
</evidence>
<accession>A0A1E3VSM4</accession>
<dbReference type="EMBL" id="LPWE01000004">
    <property type="protein sequence ID" value="ODR96533.1"/>
    <property type="molecule type" value="Genomic_DNA"/>
</dbReference>
<sequence>MTAGFGLEKLGLLAQRFPRITLLIVAALTIPLAFAAAKVEFSSDIREIFRSGTEDFRNLQMVEKQYPQTGEDVLLLVQAPDLFSRENLEHLRDLHLNLHFVEGVKHVTSMFSAHDAPDASGNAEAVFPMELDGVDLPSCVTRCWRIPLCQKNSCRRTPRPRCSLSRSSRGPRSTIFALSRMICGR</sequence>
<gene>
    <name evidence="1" type="ORF">AUC70_14755</name>
</gene>
<organism evidence="1 2">
    <name type="scientific">Methyloceanibacter stevinii</name>
    <dbReference type="NCBI Taxonomy" id="1774970"/>
    <lineage>
        <taxon>Bacteria</taxon>
        <taxon>Pseudomonadati</taxon>
        <taxon>Pseudomonadota</taxon>
        <taxon>Alphaproteobacteria</taxon>
        <taxon>Hyphomicrobiales</taxon>
        <taxon>Hyphomicrobiaceae</taxon>
        <taxon>Methyloceanibacter</taxon>
    </lineage>
</organism>
<evidence type="ECO:0000313" key="1">
    <source>
        <dbReference type="EMBL" id="ODR96533.1"/>
    </source>
</evidence>
<name>A0A1E3VSM4_9HYPH</name>
<dbReference type="AlphaFoldDB" id="A0A1E3VSM4"/>
<evidence type="ECO:0000313" key="2">
    <source>
        <dbReference type="Proteomes" id="UP000094172"/>
    </source>
</evidence>
<proteinExistence type="predicted"/>
<dbReference type="Proteomes" id="UP000094172">
    <property type="component" value="Unassembled WGS sequence"/>
</dbReference>
<dbReference type="RefSeq" id="WP_069443490.1">
    <property type="nucleotide sequence ID" value="NZ_LPWE01000004.1"/>
</dbReference>